<dbReference type="EMBL" id="CAJNOE010000157">
    <property type="protein sequence ID" value="CAF0991248.1"/>
    <property type="molecule type" value="Genomic_DNA"/>
</dbReference>
<feature type="domain" description="Phosphatidate phosphatase APP1 catalytic" evidence="1">
    <location>
        <begin position="4"/>
        <end position="42"/>
    </location>
</feature>
<evidence type="ECO:0000259" key="1">
    <source>
        <dbReference type="Pfam" id="PF09949"/>
    </source>
</evidence>
<evidence type="ECO:0000313" key="2">
    <source>
        <dbReference type="EMBL" id="CAF0991248.1"/>
    </source>
</evidence>
<comment type="caution">
    <text evidence="2">The sequence shown here is derived from an EMBL/GenBank/DDBJ whole genome shotgun (WGS) entry which is preliminary data.</text>
</comment>
<dbReference type="Pfam" id="PF09949">
    <property type="entry name" value="APP1_cat"/>
    <property type="match status" value="1"/>
</dbReference>
<name>A0A814FYT0_9BILA</name>
<protein>
    <recommendedName>
        <fullName evidence="1">Phosphatidate phosphatase APP1 catalytic domain-containing protein</fullName>
    </recommendedName>
</protein>
<reference evidence="2" key="1">
    <citation type="submission" date="2021-02" db="EMBL/GenBank/DDBJ databases">
        <authorList>
            <person name="Nowell W R."/>
        </authorList>
    </citation>
    <scope>NUCLEOTIDE SEQUENCE</scope>
</reference>
<dbReference type="Proteomes" id="UP000663860">
    <property type="component" value="Unassembled WGS sequence"/>
</dbReference>
<proteinExistence type="predicted"/>
<gene>
    <name evidence="2" type="ORF">IZO911_LOCUS17117</name>
</gene>
<evidence type="ECO:0000313" key="3">
    <source>
        <dbReference type="Proteomes" id="UP000663860"/>
    </source>
</evidence>
<accession>A0A814FYT0</accession>
<dbReference type="InterPro" id="IPR019236">
    <property type="entry name" value="APP1_cat"/>
</dbReference>
<organism evidence="2 3">
    <name type="scientific">Adineta steineri</name>
    <dbReference type="NCBI Taxonomy" id="433720"/>
    <lineage>
        <taxon>Eukaryota</taxon>
        <taxon>Metazoa</taxon>
        <taxon>Spiralia</taxon>
        <taxon>Gnathifera</taxon>
        <taxon>Rotifera</taxon>
        <taxon>Eurotatoria</taxon>
        <taxon>Bdelloidea</taxon>
        <taxon>Adinetida</taxon>
        <taxon>Adinetidae</taxon>
        <taxon>Adineta</taxon>
    </lineage>
</organism>
<sequence length="78" mass="9378">MFFQKTRGRQFILVGDIFQKDPEIYANIYENYPEKILKIFIRVSEKKLTNRLDQVFKNIPKDKWAAFVNGYDLPETVF</sequence>
<dbReference type="AlphaFoldDB" id="A0A814FYT0"/>
<dbReference type="GO" id="GO:0008195">
    <property type="term" value="F:phosphatidate phosphatase activity"/>
    <property type="evidence" value="ECO:0007669"/>
    <property type="project" value="InterPro"/>
</dbReference>